<evidence type="ECO:0000313" key="4">
    <source>
        <dbReference type="WBParaSite" id="HPBE_0000310801-mRNA-1"/>
    </source>
</evidence>
<protein>
    <submittedName>
        <fullName evidence="4">DoxD domain-containing protein</fullName>
    </submittedName>
</protein>
<feature type="transmembrane region" description="Helical" evidence="1">
    <location>
        <begin position="39"/>
        <end position="66"/>
    </location>
</feature>
<keyword evidence="1" id="KW-1133">Transmembrane helix</keyword>
<accession>A0A183FAB6</accession>
<dbReference type="EMBL" id="UZAH01006419">
    <property type="protein sequence ID" value="VDO31041.1"/>
    <property type="molecule type" value="Genomic_DNA"/>
</dbReference>
<keyword evidence="3" id="KW-1185">Reference proteome</keyword>
<dbReference type="Proteomes" id="UP000050761">
    <property type="component" value="Unassembled WGS sequence"/>
</dbReference>
<keyword evidence="1" id="KW-0472">Membrane</keyword>
<evidence type="ECO:0000256" key="1">
    <source>
        <dbReference type="SAM" id="Phobius"/>
    </source>
</evidence>
<accession>A0A3P7U924</accession>
<gene>
    <name evidence="2" type="ORF">HPBE_LOCUS3109</name>
</gene>
<reference evidence="2 3" key="1">
    <citation type="submission" date="2018-11" db="EMBL/GenBank/DDBJ databases">
        <authorList>
            <consortium name="Pathogen Informatics"/>
        </authorList>
    </citation>
    <scope>NUCLEOTIDE SEQUENCE [LARGE SCALE GENOMIC DNA]</scope>
</reference>
<evidence type="ECO:0000313" key="3">
    <source>
        <dbReference type="Proteomes" id="UP000050761"/>
    </source>
</evidence>
<organism evidence="3 4">
    <name type="scientific">Heligmosomoides polygyrus</name>
    <name type="common">Parasitic roundworm</name>
    <dbReference type="NCBI Taxonomy" id="6339"/>
    <lineage>
        <taxon>Eukaryota</taxon>
        <taxon>Metazoa</taxon>
        <taxon>Ecdysozoa</taxon>
        <taxon>Nematoda</taxon>
        <taxon>Chromadorea</taxon>
        <taxon>Rhabditida</taxon>
        <taxon>Rhabditina</taxon>
        <taxon>Rhabditomorpha</taxon>
        <taxon>Strongyloidea</taxon>
        <taxon>Heligmosomidae</taxon>
        <taxon>Heligmosomoides</taxon>
    </lineage>
</organism>
<dbReference type="OrthoDB" id="10630410at2759"/>
<evidence type="ECO:0000313" key="2">
    <source>
        <dbReference type="EMBL" id="VDO31041.1"/>
    </source>
</evidence>
<proteinExistence type="predicted"/>
<name>A0A183FAB6_HELPZ</name>
<keyword evidence="1" id="KW-0812">Transmembrane</keyword>
<sequence>MFAEGGSEGIDEKRYALTPSTYFNPTKQNMVYGTGETGLLLIALAHLGYTIVVLRAVISATLYTIFPDYKFLA</sequence>
<reference evidence="4" key="2">
    <citation type="submission" date="2019-09" db="UniProtKB">
        <authorList>
            <consortium name="WormBaseParasite"/>
        </authorList>
    </citation>
    <scope>IDENTIFICATION</scope>
</reference>
<dbReference type="AlphaFoldDB" id="A0A183FAB6"/>
<dbReference type="WBParaSite" id="HPBE_0000310801-mRNA-1">
    <property type="protein sequence ID" value="HPBE_0000310801-mRNA-1"/>
    <property type="gene ID" value="HPBE_0000310801"/>
</dbReference>